<dbReference type="eggNOG" id="ENOG5032K7P">
    <property type="taxonomic scope" value="Bacteria"/>
</dbReference>
<organism evidence="2 3">
    <name type="scientific">Streptomyces avermitilis (strain ATCC 31267 / DSM 46492 / JCM 5070 / NBRC 14893 / NCIMB 12804 / NRRL 8165 / MA-4680)</name>
    <dbReference type="NCBI Taxonomy" id="227882"/>
    <lineage>
        <taxon>Bacteria</taxon>
        <taxon>Bacillati</taxon>
        <taxon>Actinomycetota</taxon>
        <taxon>Actinomycetes</taxon>
        <taxon>Kitasatosporales</taxon>
        <taxon>Streptomycetaceae</taxon>
        <taxon>Streptomyces</taxon>
    </lineage>
</organism>
<evidence type="ECO:0000313" key="2">
    <source>
        <dbReference type="EMBL" id="BAC70739.1"/>
    </source>
</evidence>
<proteinExistence type="predicted"/>
<dbReference type="AlphaFoldDB" id="Q82IV5"/>
<reference evidence="2 3" key="3">
    <citation type="journal article" date="2014" name="J. Ind. Microbiol. Biotechnol.">
        <title>Genome mining of the Streptomyces avermitilis genome and development of genome-minimized hosts for heterologous expression of biosynthetic gene clusters.</title>
        <authorList>
            <person name="Ikeda H."/>
            <person name="Shin-ya K."/>
            <person name="Omura S."/>
        </authorList>
    </citation>
    <scope>NUCLEOTIDE SEQUENCE [LARGE SCALE GENOMIC DNA]</scope>
    <source>
        <strain evidence="3">ATCC 31267 / DSM 46492 / JCM 5070 / NBRC 14893 / NCIMB 12804 / NRRL 8165 / MA-4680</strain>
    </source>
</reference>
<gene>
    <name evidence="2" type="ORF">SAVERM_3028</name>
</gene>
<feature type="compositionally biased region" description="Low complexity" evidence="1">
    <location>
        <begin position="53"/>
        <end position="64"/>
    </location>
</feature>
<reference evidence="2 3" key="1">
    <citation type="journal article" date="2001" name="Proc. Natl. Acad. Sci. U.S.A.">
        <title>Genome sequence of an industrial microorganism Streptomyces avermitilis: deducing the ability of producing secondary metabolites.</title>
        <authorList>
            <person name="Omura S."/>
            <person name="Ikeda H."/>
            <person name="Ishikawa J."/>
            <person name="Hanamoto A."/>
            <person name="Takahashi C."/>
            <person name="Shinose M."/>
            <person name="Takahashi Y."/>
            <person name="Horikawa H."/>
            <person name="Nakazawa H."/>
            <person name="Osonoe T."/>
            <person name="Kikuchi H."/>
            <person name="Shiba T."/>
            <person name="Sakaki Y."/>
            <person name="Hattori M."/>
        </authorList>
    </citation>
    <scope>NUCLEOTIDE SEQUENCE [LARGE SCALE GENOMIC DNA]</scope>
    <source>
        <strain evidence="3">ATCC 31267 / DSM 46492 / JCM 5070 / NBRC 14893 / NCIMB 12804 / NRRL 8165 / MA-4680</strain>
    </source>
</reference>
<dbReference type="EMBL" id="BA000030">
    <property type="protein sequence ID" value="BAC70739.1"/>
    <property type="molecule type" value="Genomic_DNA"/>
</dbReference>
<evidence type="ECO:0000256" key="1">
    <source>
        <dbReference type="SAM" id="MobiDB-lite"/>
    </source>
</evidence>
<feature type="region of interest" description="Disordered" evidence="1">
    <location>
        <begin position="44"/>
        <end position="65"/>
    </location>
</feature>
<sequence length="169" mass="17035">MSGSWCTGDTSKRQGGHAMRRTTHHRTIALATLTLVLAGCGTQNGSGPGGSGTVSPSPSTTGEGCTAQTELSAADSGRTVCVPTGGVIRLSLDGTRDRPWQPVAVSGGGLEATNSGIVLQPGDAVSAFRAVSAGKARLTSSRPLCVTDPARASCKGLQEWTVTVVVTKA</sequence>
<name>Q82IV5_STRAW</name>
<dbReference type="KEGG" id="sma:SAVERM_3028"/>
<dbReference type="Proteomes" id="UP000000428">
    <property type="component" value="Chromosome"/>
</dbReference>
<keyword evidence="3" id="KW-1185">Reference proteome</keyword>
<evidence type="ECO:0000313" key="3">
    <source>
        <dbReference type="Proteomes" id="UP000000428"/>
    </source>
</evidence>
<dbReference type="HOGENOM" id="CLU_1676866_0_0_11"/>
<reference evidence="2 3" key="2">
    <citation type="journal article" date="2003" name="Nat. Biotechnol.">
        <title>Complete genome sequence and comparative analysis of the industrial microorganism Streptomyces avermitilis.</title>
        <authorList>
            <person name="Ikeda H."/>
            <person name="Ishikawa J."/>
            <person name="Hanamoto A."/>
            <person name="Shinose M."/>
            <person name="Kikuchi H."/>
            <person name="Shiba T."/>
            <person name="Sakaki Y."/>
            <person name="Hattori M."/>
            <person name="Omura S."/>
        </authorList>
    </citation>
    <scope>NUCLEOTIDE SEQUENCE [LARGE SCALE GENOMIC DNA]</scope>
    <source>
        <strain evidence="3">ATCC 31267 / DSM 46492 / JCM 5070 / NBRC 14893 / NCIMB 12804 / NRRL 8165 / MA-4680</strain>
    </source>
</reference>
<accession>Q82IV5</accession>
<protein>
    <submittedName>
        <fullName evidence="2">Uncharacterized protein</fullName>
    </submittedName>
</protein>
<feature type="region of interest" description="Disordered" evidence="1">
    <location>
        <begin position="1"/>
        <end position="21"/>
    </location>
</feature>